<dbReference type="InterPro" id="IPR006119">
    <property type="entry name" value="Resolv_N"/>
</dbReference>
<dbReference type="CDD" id="cd03769">
    <property type="entry name" value="SR_IS607_transposase_like"/>
    <property type="match status" value="1"/>
</dbReference>
<dbReference type="Pfam" id="PF13411">
    <property type="entry name" value="MerR_1"/>
    <property type="match status" value="1"/>
</dbReference>
<dbReference type="GO" id="GO:0003677">
    <property type="term" value="F:DNA binding"/>
    <property type="evidence" value="ECO:0007669"/>
    <property type="project" value="UniProtKB-KW"/>
</dbReference>
<name>A0A1S9TQA7_BACCE</name>
<dbReference type="InterPro" id="IPR006118">
    <property type="entry name" value="Recombinase_CS"/>
</dbReference>
<dbReference type="Gene3D" id="3.40.50.1390">
    <property type="entry name" value="Resolvase, N-terminal catalytic domain"/>
    <property type="match status" value="1"/>
</dbReference>
<dbReference type="SMART" id="SM00857">
    <property type="entry name" value="Resolvase"/>
    <property type="match status" value="1"/>
</dbReference>
<evidence type="ECO:0000313" key="9">
    <source>
        <dbReference type="Proteomes" id="UP000190906"/>
    </source>
</evidence>
<dbReference type="InterPro" id="IPR009061">
    <property type="entry name" value="DNA-bd_dom_put_sf"/>
</dbReference>
<dbReference type="InterPro" id="IPR048046">
    <property type="entry name" value="Transpos_IS607"/>
</dbReference>
<dbReference type="SUPFAM" id="SSF46955">
    <property type="entry name" value="Putative DNA-binding domain"/>
    <property type="match status" value="1"/>
</dbReference>
<comment type="caution">
    <text evidence="8">The sequence shown here is derived from an EMBL/GenBank/DDBJ whole genome shotgun (WGS) entry which is preliminary data.</text>
</comment>
<dbReference type="PROSITE" id="PS50937">
    <property type="entry name" value="HTH_MERR_2"/>
    <property type="match status" value="1"/>
</dbReference>
<dbReference type="FunFam" id="3.40.50.1390:FF:000002">
    <property type="entry name" value="ORF1 in transposon ISC1904"/>
    <property type="match status" value="1"/>
</dbReference>
<dbReference type="Pfam" id="PF00239">
    <property type="entry name" value="Resolvase"/>
    <property type="match status" value="1"/>
</dbReference>
<protein>
    <submittedName>
        <fullName evidence="8">IS607 family transposase</fullName>
    </submittedName>
</protein>
<dbReference type="GO" id="GO:0015074">
    <property type="term" value="P:DNA integration"/>
    <property type="evidence" value="ECO:0007669"/>
    <property type="project" value="UniProtKB-KW"/>
</dbReference>
<dbReference type="SUPFAM" id="SSF53041">
    <property type="entry name" value="Resolvase-like"/>
    <property type="match status" value="1"/>
</dbReference>
<dbReference type="PROSITE" id="PS00397">
    <property type="entry name" value="RECOMBINASES_1"/>
    <property type="match status" value="1"/>
</dbReference>
<dbReference type="InterPro" id="IPR041718">
    <property type="entry name" value="IS607_transposase-like"/>
</dbReference>
<keyword evidence="3" id="KW-0233">DNA recombination</keyword>
<keyword evidence="1" id="KW-0229">DNA integration</keyword>
<evidence type="ECO:0000256" key="4">
    <source>
        <dbReference type="PIRSR" id="PIRSR606118-50"/>
    </source>
</evidence>
<dbReference type="PANTHER" id="PTHR36172:SF1">
    <property type="entry name" value="RESOLVASE-RELATED"/>
    <property type="match status" value="1"/>
</dbReference>
<dbReference type="InterPro" id="IPR051491">
    <property type="entry name" value="Recombinase/Transposase-rel"/>
</dbReference>
<dbReference type="AlphaFoldDB" id="A0A1S9TQA7"/>
<dbReference type="NCBIfam" id="NF033518">
    <property type="entry name" value="transpos_IS607"/>
    <property type="match status" value="1"/>
</dbReference>
<dbReference type="RefSeq" id="WP_078184792.1">
    <property type="nucleotide sequence ID" value="NZ_MUAJ01000010.1"/>
</dbReference>
<evidence type="ECO:0000259" key="6">
    <source>
        <dbReference type="PROSITE" id="PS50937"/>
    </source>
</evidence>
<evidence type="ECO:0000256" key="1">
    <source>
        <dbReference type="ARBA" id="ARBA00022908"/>
    </source>
</evidence>
<feature type="active site" description="O-(5'-phospho-DNA)-serine intermediate" evidence="4 5">
    <location>
        <position position="68"/>
    </location>
</feature>
<dbReference type="EMBL" id="MUAJ01000010">
    <property type="protein sequence ID" value="OOR12214.1"/>
    <property type="molecule type" value="Genomic_DNA"/>
</dbReference>
<evidence type="ECO:0000256" key="5">
    <source>
        <dbReference type="PROSITE-ProRule" id="PRU10137"/>
    </source>
</evidence>
<dbReference type="GO" id="GO:0006355">
    <property type="term" value="P:regulation of DNA-templated transcription"/>
    <property type="evidence" value="ECO:0007669"/>
    <property type="project" value="InterPro"/>
</dbReference>
<organism evidence="8 9">
    <name type="scientific">Bacillus cereus</name>
    <dbReference type="NCBI Taxonomy" id="1396"/>
    <lineage>
        <taxon>Bacteria</taxon>
        <taxon>Bacillati</taxon>
        <taxon>Bacillota</taxon>
        <taxon>Bacilli</taxon>
        <taxon>Bacillales</taxon>
        <taxon>Bacillaceae</taxon>
        <taxon>Bacillus</taxon>
        <taxon>Bacillus cereus group</taxon>
    </lineage>
</organism>
<dbReference type="InterPro" id="IPR000551">
    <property type="entry name" value="MerR-type_HTH_dom"/>
</dbReference>
<feature type="domain" description="HTH merR-type" evidence="6">
    <location>
        <begin position="1"/>
        <end position="47"/>
    </location>
</feature>
<keyword evidence="2" id="KW-0238">DNA-binding</keyword>
<evidence type="ECO:0000256" key="3">
    <source>
        <dbReference type="ARBA" id="ARBA00023172"/>
    </source>
</evidence>
<dbReference type="Gene3D" id="1.10.287.2170">
    <property type="match status" value="1"/>
</dbReference>
<evidence type="ECO:0000259" key="7">
    <source>
        <dbReference type="PROSITE" id="PS51736"/>
    </source>
</evidence>
<dbReference type="Gene3D" id="1.10.1660.10">
    <property type="match status" value="1"/>
</dbReference>
<proteinExistence type="predicted"/>
<reference evidence="8 9" key="1">
    <citation type="submission" date="2017-01" db="EMBL/GenBank/DDBJ databases">
        <title>Bacillus cereus isolates.</title>
        <authorList>
            <person name="Beno S.M."/>
        </authorList>
    </citation>
    <scope>NUCLEOTIDE SEQUENCE [LARGE SCALE GENOMIC DNA]</scope>
    <source>
        <strain evidence="8 9">FSL H8-0485</strain>
    </source>
</reference>
<sequence length="212" mass="24361">MKFLRVSQVSELTGLHPSSLRRMHKSGELVPEKVTAGGTRYYSEEQIFHYLKGERPNNRTVIGYCRVSSSSQKNDLGRQVDRMKQYLIARGYQFEIIEDIGSGINYKKKGFNKLIERIENNEVEKVVVMHKDRLVRFGYELVEKICQLHGTAIEVIDNTTKTEEQEVVEDLVQIITVFSCKLQGKRSKKTKQIIKELTSDDIGEESQTDSNA</sequence>
<evidence type="ECO:0000313" key="8">
    <source>
        <dbReference type="EMBL" id="OOR12214.1"/>
    </source>
</evidence>
<dbReference type="InterPro" id="IPR036162">
    <property type="entry name" value="Resolvase-like_N_sf"/>
</dbReference>
<dbReference type="PANTHER" id="PTHR36172">
    <property type="match status" value="1"/>
</dbReference>
<dbReference type="PROSITE" id="PS51736">
    <property type="entry name" value="RECOMBINASES_3"/>
    <property type="match status" value="1"/>
</dbReference>
<dbReference type="Proteomes" id="UP000190906">
    <property type="component" value="Unassembled WGS sequence"/>
</dbReference>
<gene>
    <name evidence="8" type="ORF">BW897_14590</name>
</gene>
<accession>A0A1S9TQA7</accession>
<feature type="domain" description="Resolvase/invertase-type recombinase catalytic" evidence="7">
    <location>
        <begin position="60"/>
        <end position="201"/>
    </location>
</feature>
<dbReference type="GO" id="GO:0000150">
    <property type="term" value="F:DNA strand exchange activity"/>
    <property type="evidence" value="ECO:0007669"/>
    <property type="project" value="InterPro"/>
</dbReference>
<evidence type="ECO:0000256" key="2">
    <source>
        <dbReference type="ARBA" id="ARBA00023125"/>
    </source>
</evidence>